<evidence type="ECO:0000259" key="10">
    <source>
        <dbReference type="PROSITE" id="PS52004"/>
    </source>
</evidence>
<dbReference type="SMART" id="SM00822">
    <property type="entry name" value="PKS_KR"/>
    <property type="match status" value="2"/>
</dbReference>
<dbReference type="InterPro" id="IPR025110">
    <property type="entry name" value="AMP-bd_C"/>
</dbReference>
<dbReference type="SUPFAM" id="SSF53901">
    <property type="entry name" value="Thiolase-like"/>
    <property type="match status" value="1"/>
</dbReference>
<feature type="transmembrane region" description="Helical" evidence="7">
    <location>
        <begin position="3929"/>
        <end position="3948"/>
    </location>
</feature>
<dbReference type="Gene3D" id="1.10.1200.10">
    <property type="entry name" value="ACP-like"/>
    <property type="match status" value="2"/>
</dbReference>
<dbReference type="SUPFAM" id="SSF47336">
    <property type="entry name" value="ACP-like"/>
    <property type="match status" value="2"/>
</dbReference>
<dbReference type="Gene3D" id="3.40.50.12780">
    <property type="entry name" value="N-terminal domain of ligase-like"/>
    <property type="match status" value="1"/>
</dbReference>
<dbReference type="Pfam" id="PF08659">
    <property type="entry name" value="KR"/>
    <property type="match status" value="2"/>
</dbReference>
<keyword evidence="8" id="KW-0732">Signal</keyword>
<dbReference type="Pfam" id="PF02776">
    <property type="entry name" value="TPP_enzyme_N"/>
    <property type="match status" value="2"/>
</dbReference>
<feature type="region of interest" description="Disordered" evidence="6">
    <location>
        <begin position="3770"/>
        <end position="3791"/>
    </location>
</feature>
<dbReference type="Pfam" id="PF13193">
    <property type="entry name" value="AMP-binding_C"/>
    <property type="match status" value="1"/>
</dbReference>
<dbReference type="InterPro" id="IPR016039">
    <property type="entry name" value="Thiolase-like"/>
</dbReference>
<dbReference type="PROSITE" id="PS50075">
    <property type="entry name" value="CARRIER"/>
    <property type="match status" value="3"/>
</dbReference>
<dbReference type="InterPro" id="IPR057326">
    <property type="entry name" value="KR_dom"/>
</dbReference>
<dbReference type="EMBL" id="CAXAMN010005792">
    <property type="protein sequence ID" value="CAK9015427.1"/>
    <property type="molecule type" value="Genomic_DNA"/>
</dbReference>
<comment type="caution">
    <text evidence="11">The sequence shown here is derived from an EMBL/GenBank/DDBJ whole genome shotgun (WGS) entry which is preliminary data.</text>
</comment>
<keyword evidence="5" id="KW-0786">Thiamine pyrophosphate</keyword>
<dbReference type="SUPFAM" id="SSF56801">
    <property type="entry name" value="Acetyl-CoA synthetase-like"/>
    <property type="match status" value="1"/>
</dbReference>
<dbReference type="Pfam" id="PF00501">
    <property type="entry name" value="AMP-binding"/>
    <property type="match status" value="1"/>
</dbReference>
<keyword evidence="2" id="KW-0596">Phosphopantetheine</keyword>
<dbReference type="SMART" id="SM00823">
    <property type="entry name" value="PKS_PP"/>
    <property type="match status" value="3"/>
</dbReference>
<dbReference type="PANTHER" id="PTHR43775">
    <property type="entry name" value="FATTY ACID SYNTHASE"/>
    <property type="match status" value="1"/>
</dbReference>
<keyword evidence="3" id="KW-0597">Phosphoprotein</keyword>
<dbReference type="Gene3D" id="3.40.50.720">
    <property type="entry name" value="NAD(P)-binding Rossmann-like Domain"/>
    <property type="match status" value="2"/>
</dbReference>
<dbReference type="InterPro" id="IPR036736">
    <property type="entry name" value="ACP-like_sf"/>
</dbReference>
<evidence type="ECO:0000313" key="12">
    <source>
        <dbReference type="Proteomes" id="UP001642484"/>
    </source>
</evidence>
<dbReference type="InterPro" id="IPR009081">
    <property type="entry name" value="PP-bd_ACP"/>
</dbReference>
<evidence type="ECO:0000256" key="4">
    <source>
        <dbReference type="ARBA" id="ARBA00022679"/>
    </source>
</evidence>
<feature type="domain" description="Ketosynthase family 3 (KS3)" evidence="10">
    <location>
        <begin position="2416"/>
        <end position="2848"/>
    </location>
</feature>
<dbReference type="CDD" id="cd05274">
    <property type="entry name" value="KR_FAS_SDR_x"/>
    <property type="match status" value="1"/>
</dbReference>
<evidence type="ECO:0000256" key="2">
    <source>
        <dbReference type="ARBA" id="ARBA00022450"/>
    </source>
</evidence>
<dbReference type="InterPro" id="IPR012001">
    <property type="entry name" value="Thiamin_PyroP_enz_TPP-bd_dom"/>
</dbReference>
<dbReference type="InterPro" id="IPR045851">
    <property type="entry name" value="AMP-bd_C_sf"/>
</dbReference>
<dbReference type="InterPro" id="IPR042099">
    <property type="entry name" value="ANL_N_sf"/>
</dbReference>
<gene>
    <name evidence="11" type="ORF">CCMP2556_LOCUS12095</name>
</gene>
<sequence length="4112" mass="436258">MMRGLHFAVWIGFSLINAAAENYDVKERRSTLSHSLLQTGLKEAKQPALDASTEGAPLQKEKVVNESAQRMKNILVESILTTTNPLVSIQGPTSLLLLLPFCLSALAMICSSIWFQFEGRLGGSTLEAVPKKRSGLEYLSNATAPLQEAFEDFRSRTAAKSGSEVEEPKALPSCQHKTPMQAAQPEVPPTGTITVQEPAKLLQPGKEYSGGEIVVEALRLAGVERLFGIPGVQNLALYNAICSPAEMGTVSADMGMDMAMHLIGNEEAAAYMAWGVWHKERRLGCACLIGGPGVTHALAGVACAFRDRTPLIVLTAGVRAGVERFQLHDVDNLAVLKPVCKALFRPASVEEIGPAIAEACRSSLEGRPGPVGVEIACDLYNKYGTFVWDSSCSKRVQYFDPTPAPTRPVPAIQSLLASDPMVSFLHFLTAEAKKRELDCTLVAEPGYCAQIAAVAWESSDKSWQFLCPGCGSRPSGLASDSPGVAVPTAIGVARGQAEVPGVVMSFQESNALMPQGLELSHAQGLPLLLVVPQVHAVNAVLMAESMGIATYVAGTLEDQTGALSALEGAAALETSLIAVPKLEGQSQDEMQNLPQTSATKLVDGLAAAGVKLLFSTCANPAQKRLVQALDAAARESVVRVVTCTDSQSVGFMADGAGRCFSGNSAVGACLVDAVDAFALPTLSGVGEAWQDGVPLLLLVLSPHLEEQSVGPLAEFSKKVLVAKTTGSNKWQEMQEQITMATKLAAAPPAAPVTLLLPRGDFLSASDCPRGPSLLECPLVAPFQPCLPKRLKAPPVPLADPEPHNLEAGASKAVSLLLSSRRPWIHVGLGCASREATADRLVERLADTLEAPVSSTFSGKGVLREDHPLWLWSIAGPAMPNQLREVVDSCDTVLILGAQMGEIASCRRQWPARRTKVIHVDADPCVLGANFLPDLPVLGDVTQFLKLVLAELDAQSIKLNRRNASNGSGELHDPTLRAELKAAHEALRAQMRAEAAELPKAQCSPFGLYAALQAAVPPGQAVFVSDSGNGTVLGAEFLRLAMPREFLAPTDFSSMGYCIPAALGAALAGRCRGEEVVSVATVGDGAFLMTGLEMATALSMKLPVICVILRDGELGMISGLQRAQQNEVYCTHVPERMDMVALGTSLGLPSRRVSSDVEATEVAQWAYEHCKSGKGPVLIDAVVCYGAPSFYARGATGQQPTAQVTPAPFEPLPLTRLPAPPSPEQDEEARAFAKKALEKHRSSDSWDICECLRLAWEGCPNRVDSIQDGEVSWSYAELMGVIFGICGSFQKIGIKAGDRVGVIMPNSAAHLALHYAISAPGLRAVALNLSPRLQPPELLRLLEDAVPCALVCHMDSAQLLSKTLEMCDKTWPIFWAGGLPDGFEGPRNVLLENLIKDAASLKVWPQVSDTSVSRMPCEMYFTSGTSGRSKGVLLSHAIVHAHALHCISEHRFTSRDTWLHVAPMFHLVDAFGMFAITAVCGKHVLLPGAFDAERTLETMRCKEITATNMATSMVNLLLASPASRSLDGRFPSLRLVSCGGAPLGRASLLRAQRLFGCEFFQSYGMTECCGKISMSMLSAQQRSMPLGQQMEMLCSSGKPFEGIEVRVADVETGVPVPKDGKTVGEVQIRGQTVFKGYLKPGTTEEKAHPENFCDGWFRTGDLAYVTPLGFLCVCDRLKDMILVGSENVYCIEVESALASHPAVSLCSVYGVPGPEMIGELVKAVVMVKDDVRTPSTEEFQQFCGNLLADFKIPRIIEIVKSMPLNGSGKVIKSELKKRDQIEFEQVEATNDQKEDSDDINQHCYEITWCSNPPTVSQAASFGQWLVLSAAAAGSDMHEVSPSVSTELLNEVSACFSARGAGGAVGECSIGDMPVISNFAGIEAPTGICVLIPAGNMTKSDDALESDAKVRTAVQSGLCTLLAAVRASEALQIGNIVVAAQHPVSASQPTGVSPLPRDPAVTACWSFARAAAAESNVAWRLVELCGHAAPRDAAGAIVAEAEATHSGEPGSRAEEVAWAGGRRYIPRLKQLQQPQVCQQLSPGFIGPEGDGSSCIVVGGTGSLGCLLVSTLMKCGQLSDVVIVSRRSGTKVNFGVEDSSCQVHFQSADAADLKSCESLMKHVQTSFAKCSHILNLAGFLPDSGMVPAAKDLRWSDCAPVLRPKVDGSLNLVTASDQLFDSPPHLVCFSSIFGVLSYPRLAPYGAANGFQDGFTAMRAAQGHSAQAVAWGAWAETGMAHRAGEGFHAFWASEGMGFVAPAAGMELLCRLLASKSALPPQVCVFPAPGPWPAALSRHVLARDLTEPEQADLAASASALASPENENLEIDIRAVVEDTLSTLLGCEVDEVPMNEPFASAGITSMMAVDLTARVSKALSMNLPPTLAFEVVSGEQLCSALSSRLKPKARATEEAGVSEAQRAVQVEVVGGACALPGGQAGTSTDLRQMWQRLIQAVDCIQLPPKGRPVAAPRETSPAYQTLGYSEAGYLDAESVTCFDPAAFGMSQSEAEIVDPQQRLCVKIALEAMEDAAISKARGAPIGVYVGVTTVDFTDIVMKESGPPSAYTGPALTTAICSNRVSYTFDLQGPSASVDTACSSSLVCCNMAMAALRSSACSGALVQGVNVQLNPYWTEAFAEAGMLSPTGRCRFGDDRADGYVRGEGCSCLVITDVETYRRGPQKAPPYASLKGTFSNQDGRSNGLTAPNPMSQAALLTSAWLDAGMSPLDAVYAEAHGTGTSLGDPIEIVAMGRAMRGSGTDGPSAKPVLQTTSFKSNIGHLECGAGAASLAKLMLVLQQSVIPPSLHLKVLNRHIDWKEVQVNVVTECEPLNSKDGVAGCVSGFGFGGSNANAVLASVPAVKVRSSRRPVVVPFISRELPLAIRRLQAWLQSSESSSSLSSFESLESVARAAALKAARPSFQTSQTLRRFAVVAGSTTELVEKLRCAAATAESPPTFRRLALLLTGSSEPGAFASLRLLQAMSSSGSRWPGMRRKLEELENHCHSGNSSRAAFASLHCAAAALIEDLGVIPALVCGSGMAGEAASLTTAGILQPVDGIKLVGGQSGFNAYWPPTMSVCSAHHGLLSEKPSAAYLEALATAGKQGSQVVPQGLLTAIESLQCDAVIELCIGTSVRSVLRDSSDSLNIVSARIGPPKDGRIVSGDVAERAILEAAAALYSGGGSVNFAQALGAGPISRLPPPSLAPKVCWPCDPARAEWKRDDLYTDAYQASWLAKPAAGTAPIFSAGRFLISGSSGADSSLKLAASLLHRGCTAKVGDPATDRLEPSTWQFVFVLEASKPQQLEHNLGATRDAPHAMLQWLRSLPKTGCKAAVVSVGAHAVDRSLRWIPAAAMWGAARSARLERSDLTLRCIDLDPSIDSSTGFKHIAEELVSHADEARDVLIEPGERKVRVLESLKLPLLQAPLALTLPETFGMTGGTGALGLMLSEWLASQGVKLLILASRSGRVPEANAKLWSAVSQTSAAVKLCKCDVGQDPSGIAQLLKSEQEFGLAHLAGVLHDGLFAHQDWGTLDMTMKPKVDGAAFLVELLRSASTEHSAKRLKHLWLFSSVTSCLGNFGQTSYGAANSALDAMSRSWRPGDTLGPAPQATMSVQWGPWADFGMASGLQENTSIFKPWSGSQAMLALEATLSASSPVVCLTQFAWQNVRQELGGHAYYQGFLKEVWGKSTNLVAPAALEGPPDFADVRAAVVQTLQKFLPNGADGFTDDAEFDELGLDSLSGVEASRALGTALSQFGISTVKPTFLFEANCLRSVLSKLQASRPTQPTQPAQPAQPATIAQSLAAAKPTSDIKSVVVETLERFLPNGKEGLTENAEFDELGLDSLSGVDASRALAAALAPLGVGGIKPTFLFEANSLTSVLGKLDKLNTQKAVQPAQCSGTEKRAAQKPMAVVPLVNVHAIGEPIPLERHFFATMSVSLRWFLRMLSEVPFFVMLTVCFRQTHPVVQLTSPTFALFGMFVFYSMACVTQLFSSFILMWAAKNLLLGTVKEGIWPIWGWKMACLKGLRHFEEWVLALPTMKAMERTELPNVLFRLMGSQIGRGAYISLSDDLPLISWDLLSVGEAAVLDGMNISGSNHIFHVHRPLSIGSGCVPWLRLCVLKQLP</sequence>
<dbReference type="InterPro" id="IPR029035">
    <property type="entry name" value="DHS-like_NAD/FAD-binding_dom"/>
</dbReference>
<dbReference type="SUPFAM" id="SSF52518">
    <property type="entry name" value="Thiamin diphosphate-binding fold (THDP-binding)"/>
    <property type="match status" value="4"/>
</dbReference>
<feature type="chain" id="PRO_5045358417" evidence="8">
    <location>
        <begin position="21"/>
        <end position="4112"/>
    </location>
</feature>
<evidence type="ECO:0000256" key="7">
    <source>
        <dbReference type="SAM" id="Phobius"/>
    </source>
</evidence>
<accession>A0ABP0JMT3</accession>
<feature type="domain" description="Carrier" evidence="9">
    <location>
        <begin position="3795"/>
        <end position="3876"/>
    </location>
</feature>
<keyword evidence="7" id="KW-0472">Membrane</keyword>
<evidence type="ECO:0000256" key="6">
    <source>
        <dbReference type="SAM" id="MobiDB-lite"/>
    </source>
</evidence>
<evidence type="ECO:0000259" key="9">
    <source>
        <dbReference type="PROSITE" id="PS50075"/>
    </source>
</evidence>
<evidence type="ECO:0000256" key="5">
    <source>
        <dbReference type="ARBA" id="ARBA00023052"/>
    </source>
</evidence>
<evidence type="ECO:0000256" key="1">
    <source>
        <dbReference type="ARBA" id="ARBA00007812"/>
    </source>
</evidence>
<organism evidence="11 12">
    <name type="scientific">Durusdinium trenchii</name>
    <dbReference type="NCBI Taxonomy" id="1381693"/>
    <lineage>
        <taxon>Eukaryota</taxon>
        <taxon>Sar</taxon>
        <taxon>Alveolata</taxon>
        <taxon>Dinophyceae</taxon>
        <taxon>Suessiales</taxon>
        <taxon>Symbiodiniaceae</taxon>
        <taxon>Durusdinium</taxon>
    </lineage>
</organism>
<dbReference type="InterPro" id="IPR006162">
    <property type="entry name" value="Ppantetheine_attach_site"/>
</dbReference>
<dbReference type="InterPro" id="IPR036291">
    <property type="entry name" value="NAD(P)-bd_dom_sf"/>
</dbReference>
<reference evidence="11 12" key="1">
    <citation type="submission" date="2024-02" db="EMBL/GenBank/DDBJ databases">
        <authorList>
            <person name="Chen Y."/>
            <person name="Shah S."/>
            <person name="Dougan E. K."/>
            <person name="Thang M."/>
            <person name="Chan C."/>
        </authorList>
    </citation>
    <scope>NUCLEOTIDE SEQUENCE [LARGE SCALE GENOMIC DNA]</scope>
</reference>
<evidence type="ECO:0000256" key="3">
    <source>
        <dbReference type="ARBA" id="ARBA00022553"/>
    </source>
</evidence>
<evidence type="ECO:0000256" key="8">
    <source>
        <dbReference type="SAM" id="SignalP"/>
    </source>
</evidence>
<evidence type="ECO:0000313" key="11">
    <source>
        <dbReference type="EMBL" id="CAK9015427.1"/>
    </source>
</evidence>
<dbReference type="Gene3D" id="3.30.300.30">
    <property type="match status" value="1"/>
</dbReference>
<dbReference type="Pfam" id="PF00205">
    <property type="entry name" value="TPP_enzyme_M"/>
    <property type="match status" value="1"/>
</dbReference>
<dbReference type="InterPro" id="IPR020845">
    <property type="entry name" value="AMP-binding_CS"/>
</dbReference>
<dbReference type="Pfam" id="PF00550">
    <property type="entry name" value="PP-binding"/>
    <property type="match status" value="1"/>
</dbReference>
<feature type="signal peptide" evidence="8">
    <location>
        <begin position="1"/>
        <end position="20"/>
    </location>
</feature>
<name>A0ABP0JMT3_9DINO</name>
<dbReference type="InterPro" id="IPR014031">
    <property type="entry name" value="Ketoacyl_synth_C"/>
</dbReference>
<dbReference type="CDD" id="cd00568">
    <property type="entry name" value="TPP_enzymes"/>
    <property type="match status" value="1"/>
</dbReference>
<dbReference type="Pfam" id="PF02801">
    <property type="entry name" value="Ketoacyl-synt_C"/>
    <property type="match status" value="1"/>
</dbReference>
<dbReference type="Gene3D" id="3.40.50.1220">
    <property type="entry name" value="TPP-binding domain"/>
    <property type="match status" value="1"/>
</dbReference>
<dbReference type="Gene3D" id="3.40.50.970">
    <property type="match status" value="3"/>
</dbReference>
<dbReference type="SUPFAM" id="SSF52467">
    <property type="entry name" value="DHS-like NAD/FAD-binding domain"/>
    <property type="match status" value="1"/>
</dbReference>
<keyword evidence="4" id="KW-0808">Transferase</keyword>
<dbReference type="InterPro" id="IPR020806">
    <property type="entry name" value="PKS_PP-bd"/>
</dbReference>
<dbReference type="InterPro" id="IPR050091">
    <property type="entry name" value="PKS_NRPS_Biosynth_Enz"/>
</dbReference>
<comment type="similarity">
    <text evidence="1">Belongs to the TPP enzyme family.</text>
</comment>
<keyword evidence="7" id="KW-1133">Transmembrane helix</keyword>
<dbReference type="CDD" id="cd07035">
    <property type="entry name" value="TPP_PYR_POX_like"/>
    <property type="match status" value="1"/>
</dbReference>
<feature type="transmembrane region" description="Helical" evidence="7">
    <location>
        <begin position="3960"/>
        <end position="3987"/>
    </location>
</feature>
<proteinExistence type="inferred from homology"/>
<dbReference type="SUPFAM" id="SSF51735">
    <property type="entry name" value="NAD(P)-binding Rossmann-fold domains"/>
    <property type="match status" value="4"/>
</dbReference>
<dbReference type="InterPro" id="IPR000873">
    <property type="entry name" value="AMP-dep_synth/lig_dom"/>
</dbReference>
<dbReference type="CDD" id="cd00833">
    <property type="entry name" value="PKS"/>
    <property type="match status" value="1"/>
</dbReference>
<keyword evidence="7" id="KW-0812">Transmembrane</keyword>
<dbReference type="PROSITE" id="PS00012">
    <property type="entry name" value="PHOSPHOPANTETHEINE"/>
    <property type="match status" value="2"/>
</dbReference>
<feature type="compositionally biased region" description="Low complexity" evidence="6">
    <location>
        <begin position="3772"/>
        <end position="3789"/>
    </location>
</feature>
<dbReference type="Pfam" id="PF02775">
    <property type="entry name" value="TPP_enzyme_C"/>
    <property type="match status" value="1"/>
</dbReference>
<protein>
    <submittedName>
        <fullName evidence="11">Uncharacterized protein</fullName>
    </submittedName>
</protein>
<keyword evidence="12" id="KW-1185">Reference proteome</keyword>
<dbReference type="InterPro" id="IPR013968">
    <property type="entry name" value="PKS_KR"/>
</dbReference>
<dbReference type="PROSITE" id="PS52004">
    <property type="entry name" value="KS3_2"/>
    <property type="match status" value="1"/>
</dbReference>
<feature type="domain" description="Carrier" evidence="9">
    <location>
        <begin position="3689"/>
        <end position="3771"/>
    </location>
</feature>
<dbReference type="InterPro" id="IPR014030">
    <property type="entry name" value="Ketoacyl_synth_N"/>
</dbReference>
<dbReference type="Pfam" id="PF00109">
    <property type="entry name" value="ketoacyl-synt"/>
    <property type="match status" value="1"/>
</dbReference>
<dbReference type="InterPro" id="IPR012000">
    <property type="entry name" value="Thiamin_PyroP_enz_cen_dom"/>
</dbReference>
<dbReference type="InterPro" id="IPR011766">
    <property type="entry name" value="TPP_enzyme_TPP-bd"/>
</dbReference>
<dbReference type="PROSITE" id="PS00455">
    <property type="entry name" value="AMP_BINDING"/>
    <property type="match status" value="1"/>
</dbReference>
<dbReference type="PANTHER" id="PTHR43775:SF37">
    <property type="entry name" value="SI:DKEY-61P9.11"/>
    <property type="match status" value="1"/>
</dbReference>
<dbReference type="InterPro" id="IPR029061">
    <property type="entry name" value="THDP-binding"/>
</dbReference>
<dbReference type="SMART" id="SM00825">
    <property type="entry name" value="PKS_KS"/>
    <property type="match status" value="1"/>
</dbReference>
<dbReference type="Proteomes" id="UP001642484">
    <property type="component" value="Unassembled WGS sequence"/>
</dbReference>
<dbReference type="Gene3D" id="3.40.47.10">
    <property type="match status" value="1"/>
</dbReference>
<dbReference type="InterPro" id="IPR020841">
    <property type="entry name" value="PKS_Beta-ketoAc_synthase_dom"/>
</dbReference>
<feature type="domain" description="Carrier" evidence="9">
    <location>
        <begin position="2317"/>
        <end position="2398"/>
    </location>
</feature>